<evidence type="ECO:0000256" key="2">
    <source>
        <dbReference type="ARBA" id="ARBA00011915"/>
    </source>
</evidence>
<dbReference type="InterPro" id="IPR029045">
    <property type="entry name" value="ClpP/crotonase-like_dom_sf"/>
</dbReference>
<dbReference type="SUPFAM" id="SSF52096">
    <property type="entry name" value="ClpP/crotonase"/>
    <property type="match status" value="1"/>
</dbReference>
<accession>A0ABP4FWH0</accession>
<dbReference type="InterPro" id="IPR032259">
    <property type="entry name" value="HIBYL-CoA-H"/>
</dbReference>
<keyword evidence="3" id="KW-0378">Hydrolase</keyword>
<dbReference type="NCBIfam" id="NF004127">
    <property type="entry name" value="PRK05617.1"/>
    <property type="match status" value="1"/>
</dbReference>
<dbReference type="EMBL" id="BAAALM010000007">
    <property type="protein sequence ID" value="GAA1204043.1"/>
    <property type="molecule type" value="Genomic_DNA"/>
</dbReference>
<dbReference type="Proteomes" id="UP001500467">
    <property type="component" value="Unassembled WGS sequence"/>
</dbReference>
<dbReference type="Pfam" id="PF16113">
    <property type="entry name" value="ECH_2"/>
    <property type="match status" value="1"/>
</dbReference>
<dbReference type="CDD" id="cd06558">
    <property type="entry name" value="crotonase-like"/>
    <property type="match status" value="1"/>
</dbReference>
<evidence type="ECO:0000259" key="4">
    <source>
        <dbReference type="Pfam" id="PF16113"/>
    </source>
</evidence>
<reference evidence="6" key="1">
    <citation type="journal article" date="2019" name="Int. J. Syst. Evol. Microbiol.">
        <title>The Global Catalogue of Microorganisms (GCM) 10K type strain sequencing project: providing services to taxonomists for standard genome sequencing and annotation.</title>
        <authorList>
            <consortium name="The Broad Institute Genomics Platform"/>
            <consortium name="The Broad Institute Genome Sequencing Center for Infectious Disease"/>
            <person name="Wu L."/>
            <person name="Ma J."/>
        </authorList>
    </citation>
    <scope>NUCLEOTIDE SEQUENCE [LARGE SCALE GENOMIC DNA]</scope>
    <source>
        <strain evidence="6">JCM 13022</strain>
    </source>
</reference>
<comment type="catalytic activity">
    <reaction evidence="1">
        <text>3-hydroxy-2-methylpropanoyl-CoA + H2O = 3-hydroxy-2-methylpropanoate + CoA + H(+)</text>
        <dbReference type="Rhea" id="RHEA:20888"/>
        <dbReference type="ChEBI" id="CHEBI:11805"/>
        <dbReference type="ChEBI" id="CHEBI:15377"/>
        <dbReference type="ChEBI" id="CHEBI:15378"/>
        <dbReference type="ChEBI" id="CHEBI:57287"/>
        <dbReference type="ChEBI" id="CHEBI:57340"/>
        <dbReference type="EC" id="3.1.2.4"/>
    </reaction>
</comment>
<keyword evidence="6" id="KW-1185">Reference proteome</keyword>
<gene>
    <name evidence="5" type="ORF">GCM10009675_22520</name>
</gene>
<dbReference type="PANTHER" id="PTHR43176:SF3">
    <property type="entry name" value="3-HYDROXYISOBUTYRYL-COA HYDROLASE, MITOCHONDRIAL"/>
    <property type="match status" value="1"/>
</dbReference>
<organism evidence="5 6">
    <name type="scientific">Prauserella alba</name>
    <dbReference type="NCBI Taxonomy" id="176898"/>
    <lineage>
        <taxon>Bacteria</taxon>
        <taxon>Bacillati</taxon>
        <taxon>Actinomycetota</taxon>
        <taxon>Actinomycetes</taxon>
        <taxon>Pseudonocardiales</taxon>
        <taxon>Pseudonocardiaceae</taxon>
        <taxon>Prauserella</taxon>
    </lineage>
</organism>
<evidence type="ECO:0000313" key="6">
    <source>
        <dbReference type="Proteomes" id="UP001500467"/>
    </source>
</evidence>
<evidence type="ECO:0000256" key="1">
    <source>
        <dbReference type="ARBA" id="ARBA00001709"/>
    </source>
</evidence>
<proteinExistence type="predicted"/>
<dbReference type="InterPro" id="IPR045004">
    <property type="entry name" value="ECH_dom"/>
</dbReference>
<feature type="domain" description="Enoyl-CoA hydratase/isomerase" evidence="4">
    <location>
        <begin position="15"/>
        <end position="335"/>
    </location>
</feature>
<dbReference type="Gene3D" id="3.90.226.10">
    <property type="entry name" value="2-enoyl-CoA Hydratase, Chain A, domain 1"/>
    <property type="match status" value="1"/>
</dbReference>
<dbReference type="RefSeq" id="WP_253852988.1">
    <property type="nucleotide sequence ID" value="NZ_BAAALM010000007.1"/>
</dbReference>
<dbReference type="EC" id="3.1.2.4" evidence="2"/>
<protein>
    <recommendedName>
        <fullName evidence="2">3-hydroxyisobutyryl-CoA hydrolase</fullName>
        <ecNumber evidence="2">3.1.2.4</ecNumber>
    </recommendedName>
</protein>
<sequence>MAHPDGVVCRRDGAVGHITLDRPASRNALDLTMIRRMLDALARWEHDTGIGAVAIDSSDERTFCAGGDIVAVHEAARGDPEHARLLWREEYRLDARIAHYPKPVVTLMDGLALGGGMGIGCHASVRVVGDRAALAMPEVAIGLAPDVAGTLLLSRAPGRIGTHLALTGRRVGPHDAVYCGLADHVVPSSSLPSLVADLVAGATPDAVAAKYAVEPRFTMPTQRVWVDACYDAADVKTIMRNLARRTEPEAADALDTIASGAPTALAVTRRALEIAPTHTGIDQCLRQDYRVCSRFLRHPDLAEGIRAAVIDKDRTPRWNPADPTTVTDTDVERFFKPLDDDLVL</sequence>
<comment type="caution">
    <text evidence="5">The sequence shown here is derived from an EMBL/GenBank/DDBJ whole genome shotgun (WGS) entry which is preliminary data.</text>
</comment>
<name>A0ABP4FWH0_9PSEU</name>
<dbReference type="PANTHER" id="PTHR43176">
    <property type="entry name" value="3-HYDROXYISOBUTYRYL-COA HYDROLASE-RELATED"/>
    <property type="match status" value="1"/>
</dbReference>
<evidence type="ECO:0000313" key="5">
    <source>
        <dbReference type="EMBL" id="GAA1204043.1"/>
    </source>
</evidence>
<evidence type="ECO:0000256" key="3">
    <source>
        <dbReference type="ARBA" id="ARBA00022801"/>
    </source>
</evidence>